<evidence type="ECO:0000313" key="7">
    <source>
        <dbReference type="EMBL" id="KIK80259.1"/>
    </source>
</evidence>
<dbReference type="PANTHER" id="PTHR45856:SF25">
    <property type="entry name" value="FUNGAL LIPASE-LIKE DOMAIN-CONTAINING PROTEIN"/>
    <property type="match status" value="1"/>
</dbReference>
<evidence type="ECO:0000256" key="2">
    <source>
        <dbReference type="ARBA" id="ARBA00043996"/>
    </source>
</evidence>
<evidence type="ECO:0000256" key="4">
    <source>
        <dbReference type="ARBA" id="ARBA00048461"/>
    </source>
</evidence>
<evidence type="ECO:0000256" key="5">
    <source>
        <dbReference type="SAM" id="SignalP"/>
    </source>
</evidence>
<organism evidence="7 8">
    <name type="scientific">Paxillus rubicundulus Ve08.2h10</name>
    <dbReference type="NCBI Taxonomy" id="930991"/>
    <lineage>
        <taxon>Eukaryota</taxon>
        <taxon>Fungi</taxon>
        <taxon>Dikarya</taxon>
        <taxon>Basidiomycota</taxon>
        <taxon>Agaricomycotina</taxon>
        <taxon>Agaricomycetes</taxon>
        <taxon>Agaricomycetidae</taxon>
        <taxon>Boletales</taxon>
        <taxon>Paxilineae</taxon>
        <taxon>Paxillaceae</taxon>
        <taxon>Paxillus</taxon>
    </lineage>
</organism>
<reference evidence="8" key="2">
    <citation type="submission" date="2015-01" db="EMBL/GenBank/DDBJ databases">
        <title>Evolutionary Origins and Diversification of the Mycorrhizal Mutualists.</title>
        <authorList>
            <consortium name="DOE Joint Genome Institute"/>
            <consortium name="Mycorrhizal Genomics Consortium"/>
            <person name="Kohler A."/>
            <person name="Kuo A."/>
            <person name="Nagy L.G."/>
            <person name="Floudas D."/>
            <person name="Copeland A."/>
            <person name="Barry K.W."/>
            <person name="Cichocki N."/>
            <person name="Veneault-Fourrey C."/>
            <person name="LaButti K."/>
            <person name="Lindquist E.A."/>
            <person name="Lipzen A."/>
            <person name="Lundell T."/>
            <person name="Morin E."/>
            <person name="Murat C."/>
            <person name="Riley R."/>
            <person name="Ohm R."/>
            <person name="Sun H."/>
            <person name="Tunlid A."/>
            <person name="Henrissat B."/>
            <person name="Grigoriev I.V."/>
            <person name="Hibbett D.S."/>
            <person name="Martin F."/>
        </authorList>
    </citation>
    <scope>NUCLEOTIDE SEQUENCE [LARGE SCALE GENOMIC DNA]</scope>
    <source>
        <strain evidence="8">Ve08.2h10</strain>
    </source>
</reference>
<dbReference type="GO" id="GO:0006629">
    <property type="term" value="P:lipid metabolic process"/>
    <property type="evidence" value="ECO:0007669"/>
    <property type="project" value="InterPro"/>
</dbReference>
<dbReference type="OrthoDB" id="426718at2759"/>
<comment type="catalytic activity">
    <reaction evidence="3">
        <text>a diacylglycerol + H2O = a monoacylglycerol + a fatty acid + H(+)</text>
        <dbReference type="Rhea" id="RHEA:32731"/>
        <dbReference type="ChEBI" id="CHEBI:15377"/>
        <dbReference type="ChEBI" id="CHEBI:15378"/>
        <dbReference type="ChEBI" id="CHEBI:17408"/>
        <dbReference type="ChEBI" id="CHEBI:18035"/>
        <dbReference type="ChEBI" id="CHEBI:28868"/>
    </reaction>
</comment>
<evidence type="ECO:0000313" key="8">
    <source>
        <dbReference type="Proteomes" id="UP000054538"/>
    </source>
</evidence>
<dbReference type="HOGENOM" id="CLU_032957_9_1_1"/>
<keyword evidence="5" id="KW-0732">Signal</keyword>
<dbReference type="InterPro" id="IPR029058">
    <property type="entry name" value="AB_hydrolase_fold"/>
</dbReference>
<keyword evidence="8" id="KW-1185">Reference proteome</keyword>
<dbReference type="EMBL" id="KN826061">
    <property type="protein sequence ID" value="KIK80259.1"/>
    <property type="molecule type" value="Genomic_DNA"/>
</dbReference>
<dbReference type="Pfam" id="PF01764">
    <property type="entry name" value="Lipase_3"/>
    <property type="match status" value="1"/>
</dbReference>
<dbReference type="PANTHER" id="PTHR45856">
    <property type="entry name" value="ALPHA/BETA-HYDROLASES SUPERFAMILY PROTEIN"/>
    <property type="match status" value="1"/>
</dbReference>
<feature type="domain" description="Fungal lipase-type" evidence="6">
    <location>
        <begin position="117"/>
        <end position="237"/>
    </location>
</feature>
<dbReference type="InterPro" id="IPR002921">
    <property type="entry name" value="Fungal_lipase-type"/>
</dbReference>
<dbReference type="CDD" id="cd00519">
    <property type="entry name" value="Lipase_3"/>
    <property type="match status" value="1"/>
</dbReference>
<dbReference type="InParanoid" id="A0A0D0DGA1"/>
<evidence type="ECO:0000256" key="1">
    <source>
        <dbReference type="ARBA" id="ARBA00023157"/>
    </source>
</evidence>
<keyword evidence="1" id="KW-1015">Disulfide bond</keyword>
<gene>
    <name evidence="7" type="ORF">PAXRUDRAFT_36246</name>
</gene>
<accession>A0A0D0DGA1</accession>
<sequence length="297" mass="31804">MPDLGSLAAVVLVAEIVDASAPAKQNITVLTTPEIESYTPYTNHASTAYCTPAETFAWNCGRPCDANPSFRPVASGGDGGDVQFWFVGYDAALDTVIAAHQGTDAAKIIPLLTDGDLFLVELDPDLYPVSNTSIRVHEGFRDAQAKTAKEILSAVGQSMSKYDTKSVTLVGHSLGAAIALLDSVYLPLWLPTGTTFKTITYGLPRVGNHEFADYVDTNVNLIHIGNKRDPIPTLPPKVLHFAQPFGEVHIQDSGDWVACPGQDNPSKECIVGDVPSFLDSDTTNHPGPYNGIMMGCR</sequence>
<protein>
    <recommendedName>
        <fullName evidence="6">Fungal lipase-type domain-containing protein</fullName>
    </recommendedName>
</protein>
<evidence type="ECO:0000256" key="3">
    <source>
        <dbReference type="ARBA" id="ARBA00047591"/>
    </source>
</evidence>
<dbReference type="AlphaFoldDB" id="A0A0D0DGA1"/>
<dbReference type="Gene3D" id="3.40.50.1820">
    <property type="entry name" value="alpha/beta hydrolase"/>
    <property type="match status" value="1"/>
</dbReference>
<feature type="chain" id="PRO_5002220811" description="Fungal lipase-type domain-containing protein" evidence="5">
    <location>
        <begin position="20"/>
        <end position="297"/>
    </location>
</feature>
<evidence type="ECO:0000259" key="6">
    <source>
        <dbReference type="Pfam" id="PF01764"/>
    </source>
</evidence>
<comment type="catalytic activity">
    <reaction evidence="4">
        <text>a monoacylglycerol + H2O = glycerol + a fatty acid + H(+)</text>
        <dbReference type="Rhea" id="RHEA:15245"/>
        <dbReference type="ChEBI" id="CHEBI:15377"/>
        <dbReference type="ChEBI" id="CHEBI:15378"/>
        <dbReference type="ChEBI" id="CHEBI:17408"/>
        <dbReference type="ChEBI" id="CHEBI:17754"/>
        <dbReference type="ChEBI" id="CHEBI:28868"/>
    </reaction>
</comment>
<dbReference type="Proteomes" id="UP000054538">
    <property type="component" value="Unassembled WGS sequence"/>
</dbReference>
<comment type="similarity">
    <text evidence="2">Belongs to the AB hydrolase superfamily. Lipase family. Class 3 subfamily.</text>
</comment>
<proteinExistence type="inferred from homology"/>
<dbReference type="InterPro" id="IPR051218">
    <property type="entry name" value="Sec_MonoDiacylglyc_Lipase"/>
</dbReference>
<reference evidence="7 8" key="1">
    <citation type="submission" date="2014-04" db="EMBL/GenBank/DDBJ databases">
        <authorList>
            <consortium name="DOE Joint Genome Institute"/>
            <person name="Kuo A."/>
            <person name="Kohler A."/>
            <person name="Jargeat P."/>
            <person name="Nagy L.G."/>
            <person name="Floudas D."/>
            <person name="Copeland A."/>
            <person name="Barry K.W."/>
            <person name="Cichocki N."/>
            <person name="Veneault-Fourrey C."/>
            <person name="LaButti K."/>
            <person name="Lindquist E.A."/>
            <person name="Lipzen A."/>
            <person name="Lundell T."/>
            <person name="Morin E."/>
            <person name="Murat C."/>
            <person name="Sun H."/>
            <person name="Tunlid A."/>
            <person name="Henrissat B."/>
            <person name="Grigoriev I.V."/>
            <person name="Hibbett D.S."/>
            <person name="Martin F."/>
            <person name="Nordberg H.P."/>
            <person name="Cantor M.N."/>
            <person name="Hua S.X."/>
        </authorList>
    </citation>
    <scope>NUCLEOTIDE SEQUENCE [LARGE SCALE GENOMIC DNA]</scope>
    <source>
        <strain evidence="7 8">Ve08.2h10</strain>
    </source>
</reference>
<feature type="signal peptide" evidence="5">
    <location>
        <begin position="1"/>
        <end position="19"/>
    </location>
</feature>
<dbReference type="STRING" id="930991.A0A0D0DGA1"/>
<name>A0A0D0DGA1_9AGAM</name>
<dbReference type="SUPFAM" id="SSF53474">
    <property type="entry name" value="alpha/beta-Hydrolases"/>
    <property type="match status" value="1"/>
</dbReference>